<dbReference type="GeneID" id="17045308"/>
<dbReference type="eggNOG" id="KOG2277">
    <property type="taxonomic scope" value="Eukaryota"/>
</dbReference>
<dbReference type="Gene3D" id="1.10.1410.10">
    <property type="match status" value="1"/>
</dbReference>
<dbReference type="KEGG" id="csl:COCSUDRAFT_11390"/>
<feature type="domain" description="PAP-associated" evidence="4">
    <location>
        <begin position="40"/>
        <end position="99"/>
    </location>
</feature>
<keyword evidence="2" id="KW-0479">Metal-binding</keyword>
<dbReference type="PANTHER" id="PTHR12271">
    <property type="entry name" value="POLY A POLYMERASE CID PAP -RELATED"/>
    <property type="match status" value="1"/>
</dbReference>
<evidence type="ECO:0000256" key="1">
    <source>
        <dbReference type="ARBA" id="ARBA00022679"/>
    </source>
</evidence>
<evidence type="ECO:0000256" key="2">
    <source>
        <dbReference type="ARBA" id="ARBA00022723"/>
    </source>
</evidence>
<sequence length="144" mass="16924">MLQSLKWSLHSYCRTVGQWVCDYYDDLEALKGFGEGNKETLADLVWAFFEYWAWKHDYNNAVISVRTGGFLTKSQKEWTRRVGNERHLVCIEDPFELTHDLGRTVDRQTNGVLHKEFERAACVLRDHENPLEKLLEPYRAGKTE</sequence>
<accession>I0Z9H4</accession>
<name>I0Z9H4_COCSC</name>
<dbReference type="GO" id="GO:0031123">
    <property type="term" value="P:RNA 3'-end processing"/>
    <property type="evidence" value="ECO:0007669"/>
    <property type="project" value="TreeGrafter"/>
</dbReference>
<dbReference type="OrthoDB" id="407432at2759"/>
<gene>
    <name evidence="5" type="ORF">COCSUDRAFT_11390</name>
</gene>
<reference evidence="5 6" key="1">
    <citation type="journal article" date="2012" name="Genome Biol.">
        <title>The genome of the polar eukaryotic microalga coccomyxa subellipsoidea reveals traits of cold adaptation.</title>
        <authorList>
            <person name="Blanc G."/>
            <person name="Agarkova I."/>
            <person name="Grimwood J."/>
            <person name="Kuo A."/>
            <person name="Brueggeman A."/>
            <person name="Dunigan D."/>
            <person name="Gurnon J."/>
            <person name="Ladunga I."/>
            <person name="Lindquist E."/>
            <person name="Lucas S."/>
            <person name="Pangilinan J."/>
            <person name="Proschold T."/>
            <person name="Salamov A."/>
            <person name="Schmutz J."/>
            <person name="Weeks D."/>
            <person name="Yamada T."/>
            <person name="Claverie J.M."/>
            <person name="Grigoriev I."/>
            <person name="Van Etten J."/>
            <person name="Lomsadze A."/>
            <person name="Borodovsky M."/>
        </authorList>
    </citation>
    <scope>NUCLEOTIDE SEQUENCE [LARGE SCALE GENOMIC DNA]</scope>
    <source>
        <strain evidence="5 6">C-169</strain>
    </source>
</reference>
<dbReference type="AlphaFoldDB" id="I0Z9H4"/>
<evidence type="ECO:0000259" key="4">
    <source>
        <dbReference type="Pfam" id="PF03828"/>
    </source>
</evidence>
<dbReference type="Pfam" id="PF03828">
    <property type="entry name" value="PAP_assoc"/>
    <property type="match status" value="1"/>
</dbReference>
<dbReference type="InterPro" id="IPR002058">
    <property type="entry name" value="PAP_assoc"/>
</dbReference>
<dbReference type="GO" id="GO:0046872">
    <property type="term" value="F:metal ion binding"/>
    <property type="evidence" value="ECO:0007669"/>
    <property type="project" value="UniProtKB-KW"/>
</dbReference>
<keyword evidence="3" id="KW-0460">Magnesium</keyword>
<protein>
    <recommendedName>
        <fullName evidence="4">PAP-associated domain-containing protein</fullName>
    </recommendedName>
</protein>
<evidence type="ECO:0000256" key="3">
    <source>
        <dbReference type="ARBA" id="ARBA00022842"/>
    </source>
</evidence>
<dbReference type="GO" id="GO:0016779">
    <property type="term" value="F:nucleotidyltransferase activity"/>
    <property type="evidence" value="ECO:0007669"/>
    <property type="project" value="TreeGrafter"/>
</dbReference>
<comment type="caution">
    <text evidence="5">The sequence shown here is derived from an EMBL/GenBank/DDBJ whole genome shotgun (WGS) entry which is preliminary data.</text>
</comment>
<dbReference type="RefSeq" id="XP_005651837.1">
    <property type="nucleotide sequence ID" value="XM_005651780.1"/>
</dbReference>
<organism evidence="5 6">
    <name type="scientific">Coccomyxa subellipsoidea (strain C-169)</name>
    <name type="common">Green microalga</name>
    <dbReference type="NCBI Taxonomy" id="574566"/>
    <lineage>
        <taxon>Eukaryota</taxon>
        <taxon>Viridiplantae</taxon>
        <taxon>Chlorophyta</taxon>
        <taxon>core chlorophytes</taxon>
        <taxon>Trebouxiophyceae</taxon>
        <taxon>Trebouxiophyceae incertae sedis</taxon>
        <taxon>Coccomyxaceae</taxon>
        <taxon>Coccomyxa</taxon>
        <taxon>Coccomyxa subellipsoidea</taxon>
    </lineage>
</organism>
<dbReference type="EMBL" id="AGSI01000001">
    <property type="protein sequence ID" value="EIE27293.1"/>
    <property type="molecule type" value="Genomic_DNA"/>
</dbReference>
<dbReference type="PANTHER" id="PTHR12271:SF40">
    <property type="entry name" value="POLY(A) RNA POLYMERASE GLD2"/>
    <property type="match status" value="1"/>
</dbReference>
<dbReference type="STRING" id="574566.I0Z9H4"/>
<keyword evidence="1" id="KW-0808">Transferase</keyword>
<dbReference type="SUPFAM" id="SSF81631">
    <property type="entry name" value="PAP/OAS1 substrate-binding domain"/>
    <property type="match status" value="1"/>
</dbReference>
<dbReference type="Proteomes" id="UP000007264">
    <property type="component" value="Unassembled WGS sequence"/>
</dbReference>
<proteinExistence type="predicted"/>
<evidence type="ECO:0000313" key="5">
    <source>
        <dbReference type="EMBL" id="EIE27293.1"/>
    </source>
</evidence>
<evidence type="ECO:0000313" key="6">
    <source>
        <dbReference type="Proteomes" id="UP000007264"/>
    </source>
</evidence>
<keyword evidence="6" id="KW-1185">Reference proteome</keyword>